<keyword evidence="2" id="KW-0812">Transmembrane</keyword>
<evidence type="ECO:0000256" key="1">
    <source>
        <dbReference type="SAM" id="MobiDB-lite"/>
    </source>
</evidence>
<name>A0ABT7MIZ5_9PSEU</name>
<dbReference type="EMBL" id="JASVWF010000013">
    <property type="protein sequence ID" value="MDL5160595.1"/>
    <property type="molecule type" value="Genomic_DNA"/>
</dbReference>
<keyword evidence="5" id="KW-1185">Reference proteome</keyword>
<feature type="transmembrane region" description="Helical" evidence="2">
    <location>
        <begin position="20"/>
        <end position="39"/>
    </location>
</feature>
<dbReference type="RefSeq" id="WP_286057199.1">
    <property type="nucleotide sequence ID" value="NZ_JASVWF010000013.1"/>
</dbReference>
<evidence type="ECO:0000259" key="3">
    <source>
        <dbReference type="Pfam" id="PF05305"/>
    </source>
</evidence>
<comment type="caution">
    <text evidence="4">The sequence shown here is derived from an EMBL/GenBank/DDBJ whole genome shotgun (WGS) entry which is preliminary data.</text>
</comment>
<sequence length="155" mass="16015">MLAALGLQRAPTTGRRGRAVAGLILGVIAVPILLLNTWVTVETMPTDSTTVAAPSATTSSAPTHSASAGESSAGQPLQDRVFLETLRKSGIQFANEADATVSARHGCESMDGGMTPQRVLSSIQGSGSWTRNQAGEILGAAIGAYCPRYLYLLGN</sequence>
<dbReference type="Pfam" id="PF05305">
    <property type="entry name" value="DUF732"/>
    <property type="match status" value="1"/>
</dbReference>
<accession>A0ABT7MIZ5</accession>
<reference evidence="4 5" key="1">
    <citation type="submission" date="2023-06" db="EMBL/GenBank/DDBJ databases">
        <title>Actinomycetospora Odt1-22.</title>
        <authorList>
            <person name="Supong K."/>
        </authorList>
    </citation>
    <scope>NUCLEOTIDE SEQUENCE [LARGE SCALE GENOMIC DNA]</scope>
    <source>
        <strain evidence="4 5">Odt1-22</strain>
    </source>
</reference>
<protein>
    <submittedName>
        <fullName evidence="4">DUF732 domain-containing protein</fullName>
    </submittedName>
</protein>
<evidence type="ECO:0000313" key="5">
    <source>
        <dbReference type="Proteomes" id="UP001231924"/>
    </source>
</evidence>
<evidence type="ECO:0000313" key="4">
    <source>
        <dbReference type="EMBL" id="MDL5160595.1"/>
    </source>
</evidence>
<dbReference type="InterPro" id="IPR007969">
    <property type="entry name" value="DUF732"/>
</dbReference>
<evidence type="ECO:0000256" key="2">
    <source>
        <dbReference type="SAM" id="Phobius"/>
    </source>
</evidence>
<feature type="domain" description="DUF732" evidence="3">
    <location>
        <begin position="79"/>
        <end position="147"/>
    </location>
</feature>
<feature type="region of interest" description="Disordered" evidence="1">
    <location>
        <begin position="49"/>
        <end position="76"/>
    </location>
</feature>
<feature type="compositionally biased region" description="Low complexity" evidence="1">
    <location>
        <begin position="49"/>
        <end position="68"/>
    </location>
</feature>
<keyword evidence="2" id="KW-1133">Transmembrane helix</keyword>
<gene>
    <name evidence="4" type="ORF">QRT03_31845</name>
</gene>
<organism evidence="4 5">
    <name type="scientific">Actinomycetospora termitidis</name>
    <dbReference type="NCBI Taxonomy" id="3053470"/>
    <lineage>
        <taxon>Bacteria</taxon>
        <taxon>Bacillati</taxon>
        <taxon>Actinomycetota</taxon>
        <taxon>Actinomycetes</taxon>
        <taxon>Pseudonocardiales</taxon>
        <taxon>Pseudonocardiaceae</taxon>
        <taxon>Actinomycetospora</taxon>
    </lineage>
</organism>
<proteinExistence type="predicted"/>
<keyword evidence="2" id="KW-0472">Membrane</keyword>
<dbReference type="Proteomes" id="UP001231924">
    <property type="component" value="Unassembled WGS sequence"/>
</dbReference>